<proteinExistence type="predicted"/>
<keyword evidence="2" id="KW-1185">Reference proteome</keyword>
<dbReference type="AlphaFoldDB" id="C1E6F9"/>
<organism evidence="1 2">
    <name type="scientific">Micromonas commoda (strain RCC299 / NOUM17 / CCMP2709)</name>
    <name type="common">Picoplanktonic green alga</name>
    <dbReference type="NCBI Taxonomy" id="296587"/>
    <lineage>
        <taxon>Eukaryota</taxon>
        <taxon>Viridiplantae</taxon>
        <taxon>Chlorophyta</taxon>
        <taxon>Mamiellophyceae</taxon>
        <taxon>Mamiellales</taxon>
        <taxon>Mamiellaceae</taxon>
        <taxon>Micromonas</taxon>
    </lineage>
</organism>
<name>C1E6F9_MICCC</name>
<dbReference type="Proteomes" id="UP000002009">
    <property type="component" value="Chromosome 5"/>
</dbReference>
<reference evidence="1 2" key="1">
    <citation type="journal article" date="2009" name="Science">
        <title>Green evolution and dynamic adaptations revealed by genomes of the marine picoeukaryotes Micromonas.</title>
        <authorList>
            <person name="Worden A.Z."/>
            <person name="Lee J.H."/>
            <person name="Mock T."/>
            <person name="Rouze P."/>
            <person name="Simmons M.P."/>
            <person name="Aerts A.L."/>
            <person name="Allen A.E."/>
            <person name="Cuvelier M.L."/>
            <person name="Derelle E."/>
            <person name="Everett M.V."/>
            <person name="Foulon E."/>
            <person name="Grimwood J."/>
            <person name="Gundlach H."/>
            <person name="Henrissat B."/>
            <person name="Napoli C."/>
            <person name="McDonald S.M."/>
            <person name="Parker M.S."/>
            <person name="Rombauts S."/>
            <person name="Salamov A."/>
            <person name="Von Dassow P."/>
            <person name="Badger J.H."/>
            <person name="Coutinho P.M."/>
            <person name="Demir E."/>
            <person name="Dubchak I."/>
            <person name="Gentemann C."/>
            <person name="Eikrem W."/>
            <person name="Gready J.E."/>
            <person name="John U."/>
            <person name="Lanier W."/>
            <person name="Lindquist E.A."/>
            <person name="Lucas S."/>
            <person name="Mayer K.F."/>
            <person name="Moreau H."/>
            <person name="Not F."/>
            <person name="Otillar R."/>
            <person name="Panaud O."/>
            <person name="Pangilinan J."/>
            <person name="Paulsen I."/>
            <person name="Piegu B."/>
            <person name="Poliakov A."/>
            <person name="Robbens S."/>
            <person name="Schmutz J."/>
            <person name="Toulza E."/>
            <person name="Wyss T."/>
            <person name="Zelensky A."/>
            <person name="Zhou K."/>
            <person name="Armbrust E.V."/>
            <person name="Bhattacharya D."/>
            <person name="Goodenough U.W."/>
            <person name="Van de Peer Y."/>
            <person name="Grigoriev I.V."/>
        </authorList>
    </citation>
    <scope>NUCLEOTIDE SEQUENCE [LARGE SCALE GENOMIC DNA]</scope>
    <source>
        <strain evidence="2">RCC299 / NOUM17</strain>
    </source>
</reference>
<gene>
    <name evidence="1" type="ORF">MICPUN_58652</name>
</gene>
<sequence length="72" mass="7584">MTINGASASTGPIRLRHVLSVDAPGTPTAAKREQSAIIALGFDLRYSTWGFRNHSCKLGSALPYASCSFGLS</sequence>
<dbReference type="RefSeq" id="XP_002502161.1">
    <property type="nucleotide sequence ID" value="XM_002502115.1"/>
</dbReference>
<dbReference type="InParanoid" id="C1E6F9"/>
<dbReference type="KEGG" id="mis:MICPUN_58652"/>
<dbReference type="EMBL" id="CP001326">
    <property type="protein sequence ID" value="ACO63419.1"/>
    <property type="molecule type" value="Genomic_DNA"/>
</dbReference>
<protein>
    <submittedName>
        <fullName evidence="1">Uncharacterized protein</fullName>
    </submittedName>
</protein>
<evidence type="ECO:0000313" key="2">
    <source>
        <dbReference type="Proteomes" id="UP000002009"/>
    </source>
</evidence>
<evidence type="ECO:0000313" key="1">
    <source>
        <dbReference type="EMBL" id="ACO63419.1"/>
    </source>
</evidence>
<accession>C1E6F9</accession>
<dbReference type="GeneID" id="8243448"/>